<sequence length="80" mass="9303">MENRLIEILKKISGYNGTIDPEEDLDSYGYDSLLFMQLIVQVETEYGIEFDDEELLIENFMTLNRINTLLIKKGIEEPGK</sequence>
<dbReference type="RefSeq" id="WP_307478493.1">
    <property type="nucleotide sequence ID" value="NZ_JAUSUB010000031.1"/>
</dbReference>
<evidence type="ECO:0000256" key="2">
    <source>
        <dbReference type="ARBA" id="ARBA00022553"/>
    </source>
</evidence>
<dbReference type="InterPro" id="IPR006162">
    <property type="entry name" value="Ppantetheine_attach_site"/>
</dbReference>
<dbReference type="EMBL" id="JAUSUB010000031">
    <property type="protein sequence ID" value="MDQ0272967.1"/>
    <property type="molecule type" value="Genomic_DNA"/>
</dbReference>
<keyword evidence="5" id="KW-1185">Reference proteome</keyword>
<dbReference type="SUPFAM" id="SSF47336">
    <property type="entry name" value="ACP-like"/>
    <property type="match status" value="1"/>
</dbReference>
<dbReference type="Pfam" id="PF00550">
    <property type="entry name" value="PP-binding"/>
    <property type="match status" value="1"/>
</dbReference>
<evidence type="ECO:0000313" key="4">
    <source>
        <dbReference type="EMBL" id="MDQ0272967.1"/>
    </source>
</evidence>
<reference evidence="4 5" key="1">
    <citation type="submission" date="2023-07" db="EMBL/GenBank/DDBJ databases">
        <title>Genomic Encyclopedia of Type Strains, Phase IV (KMG-IV): sequencing the most valuable type-strain genomes for metagenomic binning, comparative biology and taxonomic classification.</title>
        <authorList>
            <person name="Goeker M."/>
        </authorList>
    </citation>
    <scope>NUCLEOTIDE SEQUENCE [LARGE SCALE GENOMIC DNA]</scope>
    <source>
        <strain evidence="4 5">DSM 23494</strain>
    </source>
</reference>
<comment type="caution">
    <text evidence="4">The sequence shown here is derived from an EMBL/GenBank/DDBJ whole genome shotgun (WGS) entry which is preliminary data.</text>
</comment>
<evidence type="ECO:0000259" key="3">
    <source>
        <dbReference type="PROSITE" id="PS50075"/>
    </source>
</evidence>
<evidence type="ECO:0000256" key="1">
    <source>
        <dbReference type="ARBA" id="ARBA00022450"/>
    </source>
</evidence>
<evidence type="ECO:0000313" key="5">
    <source>
        <dbReference type="Proteomes" id="UP001238088"/>
    </source>
</evidence>
<gene>
    <name evidence="4" type="ORF">J2S17_004861</name>
</gene>
<protein>
    <submittedName>
        <fullName evidence="4">Acyl carrier protein</fullName>
    </submittedName>
</protein>
<dbReference type="PROSITE" id="PS00012">
    <property type="entry name" value="PHOSPHOPANTETHEINE"/>
    <property type="match status" value="1"/>
</dbReference>
<dbReference type="Gene3D" id="1.10.1200.10">
    <property type="entry name" value="ACP-like"/>
    <property type="match status" value="1"/>
</dbReference>
<accession>A0ABU0ANU8</accession>
<dbReference type="InterPro" id="IPR036736">
    <property type="entry name" value="ACP-like_sf"/>
</dbReference>
<proteinExistence type="predicted"/>
<organism evidence="4 5">
    <name type="scientific">Cytobacillus purgationiresistens</name>
    <dbReference type="NCBI Taxonomy" id="863449"/>
    <lineage>
        <taxon>Bacteria</taxon>
        <taxon>Bacillati</taxon>
        <taxon>Bacillota</taxon>
        <taxon>Bacilli</taxon>
        <taxon>Bacillales</taxon>
        <taxon>Bacillaceae</taxon>
        <taxon>Cytobacillus</taxon>
    </lineage>
</organism>
<keyword evidence="1" id="KW-0596">Phosphopantetheine</keyword>
<name>A0ABU0ANU8_9BACI</name>
<feature type="domain" description="Carrier" evidence="3">
    <location>
        <begin position="1"/>
        <end position="74"/>
    </location>
</feature>
<dbReference type="Proteomes" id="UP001238088">
    <property type="component" value="Unassembled WGS sequence"/>
</dbReference>
<dbReference type="PROSITE" id="PS50075">
    <property type="entry name" value="CARRIER"/>
    <property type="match status" value="1"/>
</dbReference>
<dbReference type="InterPro" id="IPR009081">
    <property type="entry name" value="PP-bd_ACP"/>
</dbReference>
<keyword evidence="2" id="KW-0597">Phosphoprotein</keyword>